<sequence>MQTLMTEPLHCFITELYPASDKSPQTAIWHPVLDRHGQISFDLTEPSKTTSSVQFLQLTRNPMPRSRQSFDSSMAPIQESDEE</sequence>
<evidence type="ECO:0000313" key="2">
    <source>
        <dbReference type="EMBL" id="KAG2188666.1"/>
    </source>
</evidence>
<name>A0A8H7QA83_9FUNG</name>
<evidence type="ECO:0000256" key="1">
    <source>
        <dbReference type="SAM" id="MobiDB-lite"/>
    </source>
</evidence>
<dbReference type="EMBL" id="JAEPRA010000002">
    <property type="protein sequence ID" value="KAG2188666.1"/>
    <property type="molecule type" value="Genomic_DNA"/>
</dbReference>
<feature type="region of interest" description="Disordered" evidence="1">
    <location>
        <begin position="60"/>
        <end position="83"/>
    </location>
</feature>
<reference evidence="2" key="1">
    <citation type="submission" date="2020-12" db="EMBL/GenBank/DDBJ databases">
        <title>Metabolic potential, ecology and presence of endohyphal bacteria is reflected in genomic diversity of Mucoromycotina.</title>
        <authorList>
            <person name="Muszewska A."/>
            <person name="Okrasinska A."/>
            <person name="Steczkiewicz K."/>
            <person name="Drgas O."/>
            <person name="Orlowska M."/>
            <person name="Perlinska-Lenart U."/>
            <person name="Aleksandrzak-Piekarczyk T."/>
            <person name="Szatraj K."/>
            <person name="Zielenkiewicz U."/>
            <person name="Pilsyk S."/>
            <person name="Malc E."/>
            <person name="Mieczkowski P."/>
            <person name="Kruszewska J.S."/>
            <person name="Biernat P."/>
            <person name="Pawlowska J."/>
        </authorList>
    </citation>
    <scope>NUCLEOTIDE SEQUENCE</scope>
    <source>
        <strain evidence="2">WA0000051536</strain>
    </source>
</reference>
<gene>
    <name evidence="2" type="ORF">INT44_001421</name>
</gene>
<evidence type="ECO:0000313" key="3">
    <source>
        <dbReference type="Proteomes" id="UP000612746"/>
    </source>
</evidence>
<proteinExistence type="predicted"/>
<dbReference type="OrthoDB" id="2377049at2759"/>
<keyword evidence="3" id="KW-1185">Reference proteome</keyword>
<dbReference type="Proteomes" id="UP000612746">
    <property type="component" value="Unassembled WGS sequence"/>
</dbReference>
<comment type="caution">
    <text evidence="2">The sequence shown here is derived from an EMBL/GenBank/DDBJ whole genome shotgun (WGS) entry which is preliminary data.</text>
</comment>
<protein>
    <submittedName>
        <fullName evidence="2">Uncharacterized protein</fullName>
    </submittedName>
</protein>
<accession>A0A8H7QA83</accession>
<feature type="compositionally biased region" description="Polar residues" evidence="1">
    <location>
        <begin position="60"/>
        <end position="72"/>
    </location>
</feature>
<organism evidence="2 3">
    <name type="scientific">Umbelopsis vinacea</name>
    <dbReference type="NCBI Taxonomy" id="44442"/>
    <lineage>
        <taxon>Eukaryota</taxon>
        <taxon>Fungi</taxon>
        <taxon>Fungi incertae sedis</taxon>
        <taxon>Mucoromycota</taxon>
        <taxon>Mucoromycotina</taxon>
        <taxon>Umbelopsidomycetes</taxon>
        <taxon>Umbelopsidales</taxon>
        <taxon>Umbelopsidaceae</taxon>
        <taxon>Umbelopsis</taxon>
    </lineage>
</organism>
<dbReference type="AlphaFoldDB" id="A0A8H7QA83"/>